<evidence type="ECO:0000259" key="1">
    <source>
        <dbReference type="Pfam" id="PF03551"/>
    </source>
</evidence>
<proteinExistence type="predicted"/>
<dbReference type="InterPro" id="IPR036388">
    <property type="entry name" value="WH-like_DNA-bd_sf"/>
</dbReference>
<accession>A0ABS5PK40</accession>
<feature type="domain" description="Transcription regulator PadR N-terminal" evidence="1">
    <location>
        <begin position="18"/>
        <end position="87"/>
    </location>
</feature>
<reference evidence="2 3" key="1">
    <citation type="submission" date="2021-05" db="EMBL/GenBank/DDBJ databases">
        <title>Fusibacter ferrireducens sp. nov., an anaerobic, sulfur- and Fe-reducing bacterium isolated from the mangrove sediment.</title>
        <authorList>
            <person name="Qiu D."/>
        </authorList>
    </citation>
    <scope>NUCLEOTIDE SEQUENCE [LARGE SCALE GENOMIC DNA]</scope>
    <source>
        <strain evidence="2 3">DSM 12116</strain>
    </source>
</reference>
<name>A0ABS5PK40_9FIRM</name>
<protein>
    <submittedName>
        <fullName evidence="2">Helix-turn-helix transcriptional regulator</fullName>
    </submittedName>
</protein>
<keyword evidence="3" id="KW-1185">Reference proteome</keyword>
<dbReference type="InterPro" id="IPR052509">
    <property type="entry name" value="Metal_resp_DNA-bind_regulator"/>
</dbReference>
<dbReference type="InterPro" id="IPR036390">
    <property type="entry name" value="WH_DNA-bd_sf"/>
</dbReference>
<organism evidence="2 3">
    <name type="scientific">Fusibacter paucivorans</name>
    <dbReference type="NCBI Taxonomy" id="76009"/>
    <lineage>
        <taxon>Bacteria</taxon>
        <taxon>Bacillati</taxon>
        <taxon>Bacillota</taxon>
        <taxon>Clostridia</taxon>
        <taxon>Eubacteriales</taxon>
        <taxon>Eubacteriales Family XII. Incertae Sedis</taxon>
        <taxon>Fusibacter</taxon>
    </lineage>
</organism>
<dbReference type="PANTHER" id="PTHR33169">
    <property type="entry name" value="PADR-FAMILY TRANSCRIPTIONAL REGULATOR"/>
    <property type="match status" value="1"/>
</dbReference>
<dbReference type="SUPFAM" id="SSF46785">
    <property type="entry name" value="Winged helix' DNA-binding domain"/>
    <property type="match status" value="1"/>
</dbReference>
<gene>
    <name evidence="2" type="ORF">KHM83_02085</name>
</gene>
<dbReference type="Pfam" id="PF03551">
    <property type="entry name" value="PadR"/>
    <property type="match status" value="1"/>
</dbReference>
<comment type="caution">
    <text evidence="2">The sequence shown here is derived from an EMBL/GenBank/DDBJ whole genome shotgun (WGS) entry which is preliminary data.</text>
</comment>
<evidence type="ECO:0000313" key="3">
    <source>
        <dbReference type="Proteomes" id="UP000746471"/>
    </source>
</evidence>
<dbReference type="RefSeq" id="WP_213235242.1">
    <property type="nucleotide sequence ID" value="NZ_JAHBCL010000002.1"/>
</dbReference>
<dbReference type="Gene3D" id="1.10.10.10">
    <property type="entry name" value="Winged helix-like DNA-binding domain superfamily/Winged helix DNA-binding domain"/>
    <property type="match status" value="1"/>
</dbReference>
<dbReference type="InterPro" id="IPR005149">
    <property type="entry name" value="Tscrpt_reg_PadR_N"/>
</dbReference>
<evidence type="ECO:0000313" key="2">
    <source>
        <dbReference type="EMBL" id="MBS7525463.1"/>
    </source>
</evidence>
<dbReference type="EMBL" id="JAHBCL010000002">
    <property type="protein sequence ID" value="MBS7525463.1"/>
    <property type="molecule type" value="Genomic_DNA"/>
</dbReference>
<sequence length="104" mass="12022">MQERILRKLFLGFIEVHILYHAEKAPVYGAWLIDELASHGYALSPGTLYPILKQMLSMELLTQEMVTVSGKQRKYYYITPTGRTALDEAKKRVDLMHEELNGDH</sequence>
<dbReference type="PANTHER" id="PTHR33169:SF14">
    <property type="entry name" value="TRANSCRIPTIONAL REGULATOR RV3488"/>
    <property type="match status" value="1"/>
</dbReference>
<dbReference type="Proteomes" id="UP000746471">
    <property type="component" value="Unassembled WGS sequence"/>
</dbReference>